<keyword evidence="5" id="KW-0067">ATP-binding</keyword>
<comment type="catalytic activity">
    <reaction evidence="6">
        <text>1D-myo-inositol 1,4,5-trisphosphate + ATP = 1D-myo-inositol 1,3,4,5-tetrakisphosphate + ADP + H(+)</text>
        <dbReference type="Rhea" id="RHEA:11020"/>
        <dbReference type="ChEBI" id="CHEBI:15378"/>
        <dbReference type="ChEBI" id="CHEBI:30616"/>
        <dbReference type="ChEBI" id="CHEBI:57895"/>
        <dbReference type="ChEBI" id="CHEBI:203600"/>
        <dbReference type="ChEBI" id="CHEBI:456216"/>
        <dbReference type="EC" id="2.7.1.127"/>
    </reaction>
    <physiologicalReaction direction="left-to-right" evidence="6">
        <dbReference type="Rhea" id="RHEA:11021"/>
    </physiologicalReaction>
</comment>
<dbReference type="PANTHER" id="PTHR12400">
    <property type="entry name" value="INOSITOL POLYPHOSPHATE KINASE"/>
    <property type="match status" value="1"/>
</dbReference>
<dbReference type="RefSeq" id="XP_028278211.1">
    <property type="nucleotide sequence ID" value="XM_028422410.1"/>
</dbReference>
<evidence type="ECO:0000313" key="12">
    <source>
        <dbReference type="RefSeq" id="XP_028278211.1"/>
    </source>
</evidence>
<dbReference type="InterPro" id="IPR005522">
    <property type="entry name" value="IPK"/>
</dbReference>
<organism evidence="8 9">
    <name type="scientific">Parambassis ranga</name>
    <name type="common">Indian glassy fish</name>
    <dbReference type="NCBI Taxonomy" id="210632"/>
    <lineage>
        <taxon>Eukaryota</taxon>
        <taxon>Metazoa</taxon>
        <taxon>Chordata</taxon>
        <taxon>Craniata</taxon>
        <taxon>Vertebrata</taxon>
        <taxon>Euteleostomi</taxon>
        <taxon>Actinopterygii</taxon>
        <taxon>Neopterygii</taxon>
        <taxon>Teleostei</taxon>
        <taxon>Neoteleostei</taxon>
        <taxon>Acanthomorphata</taxon>
        <taxon>Ovalentaria</taxon>
        <taxon>Ambassidae</taxon>
        <taxon>Parambassis</taxon>
    </lineage>
</organism>
<dbReference type="Gene3D" id="3.30.470.160">
    <property type="entry name" value="Inositol polyphosphate kinase"/>
    <property type="match status" value="1"/>
</dbReference>
<dbReference type="GO" id="GO:0008440">
    <property type="term" value="F:inositol-1,4,5-trisphosphate 3-kinase activity"/>
    <property type="evidence" value="ECO:0007669"/>
    <property type="project" value="UniProtKB-EC"/>
</dbReference>
<evidence type="ECO:0000313" key="9">
    <source>
        <dbReference type="RefSeq" id="XP_028278207.1"/>
    </source>
</evidence>
<evidence type="ECO:0000256" key="2">
    <source>
        <dbReference type="ARBA" id="ARBA00022679"/>
    </source>
</evidence>
<evidence type="ECO:0000313" key="11">
    <source>
        <dbReference type="RefSeq" id="XP_028278209.1"/>
    </source>
</evidence>
<dbReference type="PANTHER" id="PTHR12400:SF106">
    <property type="entry name" value="INOSITOL-TRISPHOSPHATE 3-KINASE C"/>
    <property type="match status" value="1"/>
</dbReference>
<dbReference type="RefSeq" id="XP_028278207.1">
    <property type="nucleotide sequence ID" value="XM_028422406.1"/>
</dbReference>
<evidence type="ECO:0000313" key="8">
    <source>
        <dbReference type="Proteomes" id="UP000515145"/>
    </source>
</evidence>
<dbReference type="GO" id="GO:0005524">
    <property type="term" value="F:ATP binding"/>
    <property type="evidence" value="ECO:0007669"/>
    <property type="project" value="UniProtKB-KW"/>
</dbReference>
<evidence type="ECO:0000256" key="1">
    <source>
        <dbReference type="ARBA" id="ARBA00007374"/>
    </source>
</evidence>
<dbReference type="GeneID" id="114446688"/>
<dbReference type="GO" id="GO:0005737">
    <property type="term" value="C:cytoplasm"/>
    <property type="evidence" value="ECO:0007669"/>
    <property type="project" value="TreeGrafter"/>
</dbReference>
<dbReference type="FunFam" id="3.30.470.160:FF:000001">
    <property type="entry name" value="Kinase"/>
    <property type="match status" value="1"/>
</dbReference>
<keyword evidence="2 7" id="KW-0808">Transferase</keyword>
<evidence type="ECO:0000256" key="3">
    <source>
        <dbReference type="ARBA" id="ARBA00022741"/>
    </source>
</evidence>
<dbReference type="InterPro" id="IPR038286">
    <property type="entry name" value="IPK_sf"/>
</dbReference>
<evidence type="ECO:0000256" key="7">
    <source>
        <dbReference type="RuleBase" id="RU363090"/>
    </source>
</evidence>
<evidence type="ECO:0000313" key="10">
    <source>
        <dbReference type="RefSeq" id="XP_028278208.1"/>
    </source>
</evidence>
<keyword evidence="4 7" id="KW-0418">Kinase</keyword>
<evidence type="ECO:0000256" key="5">
    <source>
        <dbReference type="ARBA" id="ARBA00022840"/>
    </source>
</evidence>
<dbReference type="OrthoDB" id="338650at2759"/>
<dbReference type="CTD" id="562919"/>
<comment type="similarity">
    <text evidence="1 7">Belongs to the inositol phosphokinase (IPK) family.</text>
</comment>
<dbReference type="AlphaFoldDB" id="A0A6P7JMN2"/>
<dbReference type="EC" id="2.7.-.-" evidence="7"/>
<keyword evidence="8" id="KW-1185">Reference proteome</keyword>
<evidence type="ECO:0000256" key="6">
    <source>
        <dbReference type="ARBA" id="ARBA00051963"/>
    </source>
</evidence>
<reference evidence="9 10" key="1">
    <citation type="submission" date="2025-04" db="UniProtKB">
        <authorList>
            <consortium name="RefSeq"/>
        </authorList>
    </citation>
    <scope>IDENTIFICATION</scope>
</reference>
<protein>
    <recommendedName>
        <fullName evidence="7">Kinase</fullName>
        <ecNumber evidence="7">2.7.-.-</ecNumber>
    </recommendedName>
</protein>
<dbReference type="GO" id="GO:0000828">
    <property type="term" value="F:inositol hexakisphosphate kinase activity"/>
    <property type="evidence" value="ECO:0007669"/>
    <property type="project" value="TreeGrafter"/>
</dbReference>
<dbReference type="GO" id="GO:0046854">
    <property type="term" value="P:phosphatidylinositol phosphate biosynthetic process"/>
    <property type="evidence" value="ECO:0007669"/>
    <property type="project" value="TreeGrafter"/>
</dbReference>
<dbReference type="GO" id="GO:0032958">
    <property type="term" value="P:inositol phosphate biosynthetic process"/>
    <property type="evidence" value="ECO:0007669"/>
    <property type="project" value="InterPro"/>
</dbReference>
<dbReference type="Pfam" id="PF03770">
    <property type="entry name" value="IPK"/>
    <property type="match status" value="1"/>
</dbReference>
<gene>
    <name evidence="9 10 11 12" type="primary">LOC114446688</name>
</gene>
<dbReference type="RefSeq" id="XP_028278208.1">
    <property type="nucleotide sequence ID" value="XM_028422407.1"/>
</dbReference>
<dbReference type="SUPFAM" id="SSF56104">
    <property type="entry name" value="SAICAR synthase-like"/>
    <property type="match status" value="1"/>
</dbReference>
<dbReference type="GO" id="GO:0005634">
    <property type="term" value="C:nucleus"/>
    <property type="evidence" value="ECO:0007669"/>
    <property type="project" value="TreeGrafter"/>
</dbReference>
<evidence type="ECO:0000256" key="4">
    <source>
        <dbReference type="ARBA" id="ARBA00022777"/>
    </source>
</evidence>
<keyword evidence="3" id="KW-0547">Nucleotide-binding</keyword>
<dbReference type="RefSeq" id="XP_028278209.1">
    <property type="nucleotide sequence ID" value="XM_028422408.1"/>
</dbReference>
<accession>A0A6P7JMN2</accession>
<dbReference type="Proteomes" id="UP000515145">
    <property type="component" value="Chromosome 14"/>
</dbReference>
<name>A0A6P7JMN2_9TELE</name>
<proteinExistence type="inferred from homology"/>
<sequence length="295" mass="34232">MEEARKLWDLISPSSPKKPQQWLQVVGHAGSFQVGDYGTLLKKFCNGEQQCYLRLMEDILRPFVPAYYGVLQYGELDYNVMDNLLIHFNTPAIMDCKMGSRTYLEEELQLAQDRPQPRHDMYEKMVAVDPEAPTAQERAQQAVLKTRYMQWRETLSSTSTLGFRIEGFRKPNGECHTNFKRTKSREQVVEALDSFVESNTQIVRGYLRRLKQLRQALEESDFFRTHEVVGSSLLFVHDWTGKTGVWMIDFGKTATLPPHHTLDHRTPWAEGNREDGYLWGLDNLIDILNNMLPLT</sequence>